<dbReference type="SUPFAM" id="SSF46785">
    <property type="entry name" value="Winged helix' DNA-binding domain"/>
    <property type="match status" value="1"/>
</dbReference>
<evidence type="ECO:0000313" key="6">
    <source>
        <dbReference type="EMBL" id="SDX92761.1"/>
    </source>
</evidence>
<dbReference type="InterPro" id="IPR036390">
    <property type="entry name" value="WH_DNA-bd_sf"/>
</dbReference>
<dbReference type="Proteomes" id="UP000199529">
    <property type="component" value="Unassembled WGS sequence"/>
</dbReference>
<protein>
    <submittedName>
        <fullName evidence="6">DNA-binding transcriptional regulator, LysR family</fullName>
    </submittedName>
</protein>
<dbReference type="PROSITE" id="PS50931">
    <property type="entry name" value="HTH_LYSR"/>
    <property type="match status" value="1"/>
</dbReference>
<dbReference type="InterPro" id="IPR005119">
    <property type="entry name" value="LysR_subst-bd"/>
</dbReference>
<proteinExistence type="inferred from homology"/>
<evidence type="ECO:0000256" key="3">
    <source>
        <dbReference type="ARBA" id="ARBA00023125"/>
    </source>
</evidence>
<evidence type="ECO:0000256" key="1">
    <source>
        <dbReference type="ARBA" id="ARBA00009437"/>
    </source>
</evidence>
<dbReference type="GO" id="GO:0003700">
    <property type="term" value="F:DNA-binding transcription factor activity"/>
    <property type="evidence" value="ECO:0007669"/>
    <property type="project" value="InterPro"/>
</dbReference>
<organism evidence="6 7">
    <name type="scientific">Saccharopolyspora shandongensis</name>
    <dbReference type="NCBI Taxonomy" id="418495"/>
    <lineage>
        <taxon>Bacteria</taxon>
        <taxon>Bacillati</taxon>
        <taxon>Actinomycetota</taxon>
        <taxon>Actinomycetes</taxon>
        <taxon>Pseudonocardiales</taxon>
        <taxon>Pseudonocardiaceae</taxon>
        <taxon>Saccharopolyspora</taxon>
    </lineage>
</organism>
<dbReference type="GO" id="GO:0032993">
    <property type="term" value="C:protein-DNA complex"/>
    <property type="evidence" value="ECO:0007669"/>
    <property type="project" value="TreeGrafter"/>
</dbReference>
<dbReference type="EMBL" id="FNOK01000017">
    <property type="protein sequence ID" value="SDX92761.1"/>
    <property type="molecule type" value="Genomic_DNA"/>
</dbReference>
<accession>A0A1H3FP69</accession>
<dbReference type="Pfam" id="PF00126">
    <property type="entry name" value="HTH_1"/>
    <property type="match status" value="1"/>
</dbReference>
<dbReference type="Pfam" id="PF03466">
    <property type="entry name" value="LysR_substrate"/>
    <property type="match status" value="1"/>
</dbReference>
<feature type="domain" description="HTH lysR-type" evidence="5">
    <location>
        <begin position="3"/>
        <end position="60"/>
    </location>
</feature>
<dbReference type="InterPro" id="IPR000847">
    <property type="entry name" value="LysR_HTH_N"/>
</dbReference>
<keyword evidence="7" id="KW-1185">Reference proteome</keyword>
<evidence type="ECO:0000256" key="4">
    <source>
        <dbReference type="ARBA" id="ARBA00023163"/>
    </source>
</evidence>
<name>A0A1H3FP69_9PSEU</name>
<keyword evidence="4" id="KW-0804">Transcription</keyword>
<keyword evidence="2" id="KW-0805">Transcription regulation</keyword>
<dbReference type="OrthoDB" id="3181812at2"/>
<dbReference type="FunFam" id="1.10.10.10:FF:000001">
    <property type="entry name" value="LysR family transcriptional regulator"/>
    <property type="match status" value="1"/>
</dbReference>
<dbReference type="InterPro" id="IPR036388">
    <property type="entry name" value="WH-like_DNA-bd_sf"/>
</dbReference>
<dbReference type="RefSeq" id="WP_093267330.1">
    <property type="nucleotide sequence ID" value="NZ_FNOK01000017.1"/>
</dbReference>
<evidence type="ECO:0000313" key="7">
    <source>
        <dbReference type="Proteomes" id="UP000199529"/>
    </source>
</evidence>
<dbReference type="Gene3D" id="1.10.10.10">
    <property type="entry name" value="Winged helix-like DNA-binding domain superfamily/Winged helix DNA-binding domain"/>
    <property type="match status" value="1"/>
</dbReference>
<dbReference type="PANTHER" id="PTHR30346:SF0">
    <property type="entry name" value="HCA OPERON TRANSCRIPTIONAL ACTIVATOR HCAR"/>
    <property type="match status" value="1"/>
</dbReference>
<dbReference type="SUPFAM" id="SSF53850">
    <property type="entry name" value="Periplasmic binding protein-like II"/>
    <property type="match status" value="1"/>
</dbReference>
<evidence type="ECO:0000259" key="5">
    <source>
        <dbReference type="PROSITE" id="PS50931"/>
    </source>
</evidence>
<dbReference type="GO" id="GO:0003677">
    <property type="term" value="F:DNA binding"/>
    <property type="evidence" value="ECO:0007669"/>
    <property type="project" value="UniProtKB-KW"/>
</dbReference>
<comment type="similarity">
    <text evidence="1">Belongs to the LysR transcriptional regulatory family.</text>
</comment>
<reference evidence="7" key="1">
    <citation type="submission" date="2016-10" db="EMBL/GenBank/DDBJ databases">
        <authorList>
            <person name="Varghese N."/>
            <person name="Submissions S."/>
        </authorList>
    </citation>
    <scope>NUCLEOTIDE SEQUENCE [LARGE SCALE GENOMIC DNA]</scope>
    <source>
        <strain evidence="7">CGMCC 4.3530</strain>
    </source>
</reference>
<keyword evidence="3 6" id="KW-0238">DNA-binding</keyword>
<dbReference type="PANTHER" id="PTHR30346">
    <property type="entry name" value="TRANSCRIPTIONAL DUAL REGULATOR HCAR-RELATED"/>
    <property type="match status" value="1"/>
</dbReference>
<dbReference type="PRINTS" id="PR00039">
    <property type="entry name" value="HTHLYSR"/>
</dbReference>
<dbReference type="AlphaFoldDB" id="A0A1H3FP69"/>
<gene>
    <name evidence="6" type="ORF">SAMN05216215_1017107</name>
</gene>
<sequence>MDLDLAQVRAFVAAARESHFGRAAGQLFISQQALSKRIARLERQLGVRLFDRDKHSVALTEAGRRFLEPAQQALAAAGFAVTEARRERRSLRVDVWGHLYAPMRTIGLVVENALGAELGLSRDLVAATTALGRGEIDAGFGRVPPLGEEFEHQVVRLEPVDAIVGPAHPLAGAAELRPADLRGSTIWCPAALDRLDFLDRFTIHFGLDAVAASVNLGLDHFLDQIRAEPERVAILPSGVPLPENTPLSRVPLTRPTPLYAWSLLWRRGNPSRSLDALRRSCDEATTQRGWLDYDATRHWLPDADRATLD</sequence>
<dbReference type="Gene3D" id="3.40.190.10">
    <property type="entry name" value="Periplasmic binding protein-like II"/>
    <property type="match status" value="2"/>
</dbReference>
<evidence type="ECO:0000256" key="2">
    <source>
        <dbReference type="ARBA" id="ARBA00023015"/>
    </source>
</evidence>
<dbReference type="STRING" id="418495.SAMN05216215_1017107"/>